<reference evidence="2" key="1">
    <citation type="submission" date="2018-05" db="EMBL/GenBank/DDBJ databases">
        <title>Draft genome of Mucuna pruriens seed.</title>
        <authorList>
            <person name="Nnadi N.E."/>
            <person name="Vos R."/>
            <person name="Hasami M.H."/>
            <person name="Devisetty U.K."/>
            <person name="Aguiy J.C."/>
        </authorList>
    </citation>
    <scope>NUCLEOTIDE SEQUENCE [LARGE SCALE GENOMIC DNA]</scope>
    <source>
        <strain evidence="2">JCA_2017</strain>
    </source>
</reference>
<evidence type="ECO:0000256" key="1">
    <source>
        <dbReference type="SAM" id="MobiDB-lite"/>
    </source>
</evidence>
<feature type="non-terminal residue" evidence="2">
    <location>
        <position position="1"/>
    </location>
</feature>
<gene>
    <name evidence="2" type="ORF">CR513_35569</name>
</gene>
<name>A0A371FYY6_MUCPR</name>
<evidence type="ECO:0000313" key="3">
    <source>
        <dbReference type="Proteomes" id="UP000257109"/>
    </source>
</evidence>
<dbReference type="AlphaFoldDB" id="A0A371FYY6"/>
<proteinExistence type="predicted"/>
<feature type="region of interest" description="Disordered" evidence="1">
    <location>
        <begin position="17"/>
        <end position="42"/>
    </location>
</feature>
<organism evidence="2 3">
    <name type="scientific">Mucuna pruriens</name>
    <name type="common">Velvet bean</name>
    <name type="synonym">Dolichos pruriens</name>
    <dbReference type="NCBI Taxonomy" id="157652"/>
    <lineage>
        <taxon>Eukaryota</taxon>
        <taxon>Viridiplantae</taxon>
        <taxon>Streptophyta</taxon>
        <taxon>Embryophyta</taxon>
        <taxon>Tracheophyta</taxon>
        <taxon>Spermatophyta</taxon>
        <taxon>Magnoliopsida</taxon>
        <taxon>eudicotyledons</taxon>
        <taxon>Gunneridae</taxon>
        <taxon>Pentapetalae</taxon>
        <taxon>rosids</taxon>
        <taxon>fabids</taxon>
        <taxon>Fabales</taxon>
        <taxon>Fabaceae</taxon>
        <taxon>Papilionoideae</taxon>
        <taxon>50 kb inversion clade</taxon>
        <taxon>NPAAA clade</taxon>
        <taxon>indigoferoid/millettioid clade</taxon>
        <taxon>Phaseoleae</taxon>
        <taxon>Mucuna</taxon>
    </lineage>
</organism>
<sequence length="83" mass="9114">MVTYESPYVRGAEIKVATQDDAMQHDAGKHGANDEEPLGQELSPLAWSKANAREEVPLHCEENPIKYSGSLSLDETYLPAIIS</sequence>
<protein>
    <submittedName>
        <fullName evidence="2">Uncharacterized protein</fullName>
    </submittedName>
</protein>
<feature type="compositionally biased region" description="Basic and acidic residues" evidence="1">
    <location>
        <begin position="22"/>
        <end position="33"/>
    </location>
</feature>
<dbReference type="EMBL" id="QJKJ01007336">
    <property type="protein sequence ID" value="RDX83502.1"/>
    <property type="molecule type" value="Genomic_DNA"/>
</dbReference>
<dbReference type="Proteomes" id="UP000257109">
    <property type="component" value="Unassembled WGS sequence"/>
</dbReference>
<comment type="caution">
    <text evidence="2">The sequence shown here is derived from an EMBL/GenBank/DDBJ whole genome shotgun (WGS) entry which is preliminary data.</text>
</comment>
<accession>A0A371FYY6</accession>
<keyword evidence="3" id="KW-1185">Reference proteome</keyword>
<evidence type="ECO:0000313" key="2">
    <source>
        <dbReference type="EMBL" id="RDX83502.1"/>
    </source>
</evidence>